<keyword evidence="1" id="KW-0805">Transcription regulation</keyword>
<keyword evidence="7" id="KW-1185">Reference proteome</keyword>
<feature type="DNA-binding region" description="H-T-H motif" evidence="4">
    <location>
        <begin position="33"/>
        <end position="52"/>
    </location>
</feature>
<dbReference type="Gene3D" id="1.10.357.10">
    <property type="entry name" value="Tetracycline Repressor, domain 2"/>
    <property type="match status" value="1"/>
</dbReference>
<dbReference type="InterPro" id="IPR009057">
    <property type="entry name" value="Homeodomain-like_sf"/>
</dbReference>
<evidence type="ECO:0000313" key="6">
    <source>
        <dbReference type="EMBL" id="MET3611941.1"/>
    </source>
</evidence>
<evidence type="ECO:0000256" key="1">
    <source>
        <dbReference type="ARBA" id="ARBA00023015"/>
    </source>
</evidence>
<proteinExistence type="predicted"/>
<dbReference type="InterPro" id="IPR036271">
    <property type="entry name" value="Tet_transcr_reg_TetR-rel_C_sf"/>
</dbReference>
<dbReference type="Pfam" id="PF09209">
    <property type="entry name" value="CecR_C"/>
    <property type="match status" value="1"/>
</dbReference>
<sequence length="216" mass="23064">MIKQTKSGGEGTRLALIEAGLRLFGTHGYDAVSTRQLADAAEANIGSIAYHFGGKPGLRLACAQFVAERIAGLAAPAMAAPLPTDPALAAAIMEGAIERFARFLVSSREAGTYAAFMLREIMQPGDVMDYVYDTLILRAHMRLCGLFGVATGLDPESQHVKAAVFSLLGQVLYFRVARPIVLKRMGWNDIGTAEADELVAVFKTNLNGLIAAHKKG</sequence>
<dbReference type="PANTHER" id="PTHR30055:SF234">
    <property type="entry name" value="HTH-TYPE TRANSCRIPTIONAL REGULATOR BETI"/>
    <property type="match status" value="1"/>
</dbReference>
<dbReference type="InterPro" id="IPR050109">
    <property type="entry name" value="HTH-type_TetR-like_transc_reg"/>
</dbReference>
<dbReference type="InterPro" id="IPR015292">
    <property type="entry name" value="Tscrpt_reg_YbiH_C"/>
</dbReference>
<reference evidence="6 7" key="1">
    <citation type="submission" date="2024-06" db="EMBL/GenBank/DDBJ databases">
        <title>Genomic Encyclopedia of Type Strains, Phase IV (KMG-IV): sequencing the most valuable type-strain genomes for metagenomic binning, comparative biology and taxonomic classification.</title>
        <authorList>
            <person name="Goeker M."/>
        </authorList>
    </citation>
    <scope>NUCLEOTIDE SEQUENCE [LARGE SCALE GENOMIC DNA]</scope>
    <source>
        <strain evidence="6 7">DSM 29780</strain>
    </source>
</reference>
<dbReference type="SUPFAM" id="SSF48498">
    <property type="entry name" value="Tetracyclin repressor-like, C-terminal domain"/>
    <property type="match status" value="1"/>
</dbReference>
<organism evidence="6 7">
    <name type="scientific">Rhizobium aquaticum</name>
    <dbReference type="NCBI Taxonomy" id="1549636"/>
    <lineage>
        <taxon>Bacteria</taxon>
        <taxon>Pseudomonadati</taxon>
        <taxon>Pseudomonadota</taxon>
        <taxon>Alphaproteobacteria</taxon>
        <taxon>Hyphomicrobiales</taxon>
        <taxon>Rhizobiaceae</taxon>
        <taxon>Rhizobium/Agrobacterium group</taxon>
        <taxon>Rhizobium</taxon>
    </lineage>
</organism>
<evidence type="ECO:0000256" key="4">
    <source>
        <dbReference type="PROSITE-ProRule" id="PRU00335"/>
    </source>
</evidence>
<evidence type="ECO:0000313" key="7">
    <source>
        <dbReference type="Proteomes" id="UP001549047"/>
    </source>
</evidence>
<dbReference type="Gene3D" id="1.10.10.60">
    <property type="entry name" value="Homeodomain-like"/>
    <property type="match status" value="1"/>
</dbReference>
<keyword evidence="3" id="KW-0804">Transcription</keyword>
<dbReference type="InterPro" id="IPR001647">
    <property type="entry name" value="HTH_TetR"/>
</dbReference>
<accession>A0ABV2IU54</accession>
<comment type="caution">
    <text evidence="6">The sequence shown here is derived from an EMBL/GenBank/DDBJ whole genome shotgun (WGS) entry which is preliminary data.</text>
</comment>
<gene>
    <name evidence="6" type="ORF">ABID16_000246</name>
</gene>
<protein>
    <submittedName>
        <fullName evidence="6">AcrR family transcriptional regulator</fullName>
    </submittedName>
</protein>
<evidence type="ECO:0000259" key="5">
    <source>
        <dbReference type="PROSITE" id="PS50977"/>
    </source>
</evidence>
<dbReference type="RefSeq" id="WP_354554466.1">
    <property type="nucleotide sequence ID" value="NZ_JBEPMB010000001.1"/>
</dbReference>
<dbReference type="Pfam" id="PF00440">
    <property type="entry name" value="TetR_N"/>
    <property type="match status" value="1"/>
</dbReference>
<dbReference type="SUPFAM" id="SSF46689">
    <property type="entry name" value="Homeodomain-like"/>
    <property type="match status" value="1"/>
</dbReference>
<name>A0ABV2IU54_9HYPH</name>
<dbReference type="Proteomes" id="UP001549047">
    <property type="component" value="Unassembled WGS sequence"/>
</dbReference>
<feature type="domain" description="HTH tetR-type" evidence="5">
    <location>
        <begin position="10"/>
        <end position="70"/>
    </location>
</feature>
<evidence type="ECO:0000256" key="3">
    <source>
        <dbReference type="ARBA" id="ARBA00023163"/>
    </source>
</evidence>
<dbReference type="PROSITE" id="PS50977">
    <property type="entry name" value="HTH_TETR_2"/>
    <property type="match status" value="1"/>
</dbReference>
<keyword evidence="2 4" id="KW-0238">DNA-binding</keyword>
<evidence type="ECO:0000256" key="2">
    <source>
        <dbReference type="ARBA" id="ARBA00023125"/>
    </source>
</evidence>
<dbReference type="EMBL" id="JBEPMB010000001">
    <property type="protein sequence ID" value="MET3611941.1"/>
    <property type="molecule type" value="Genomic_DNA"/>
</dbReference>
<dbReference type="PANTHER" id="PTHR30055">
    <property type="entry name" value="HTH-TYPE TRANSCRIPTIONAL REGULATOR RUTR"/>
    <property type="match status" value="1"/>
</dbReference>